<dbReference type="InterPro" id="IPR041928">
    <property type="entry name" value="UBA_UBAC2"/>
</dbReference>
<dbReference type="EMBL" id="GBBM01001500">
    <property type="protein sequence ID" value="JAC33918.1"/>
    <property type="molecule type" value="mRNA"/>
</dbReference>
<dbReference type="InterPro" id="IPR035952">
    <property type="entry name" value="Rhomboid-like_sf"/>
</dbReference>
<reference evidence="7" key="1">
    <citation type="submission" date="2014-03" db="EMBL/GenBank/DDBJ databases">
        <title>The sialotranscriptome of Amblyomma triste, Amblyomma parvum and Amblyomma cajennense ticks, uncovered by 454-based RNA-seq.</title>
        <authorList>
            <person name="Garcia G.R."/>
            <person name="Gardinassi L.G."/>
            <person name="Ribeiro J.M."/>
            <person name="Anatriello E."/>
            <person name="Ferreira B.R."/>
            <person name="Moreira H.N."/>
            <person name="Mafra C."/>
            <person name="Olegario M.M."/>
            <person name="Szabo P.J."/>
            <person name="Miranda-Santos I.K."/>
            <person name="Maruyama S.R."/>
        </authorList>
    </citation>
    <scope>NUCLEOTIDE SEQUENCE</scope>
    <source>
        <strain evidence="7">Mato Grasso do Sul</strain>
        <tissue evidence="7">Salivary glands</tissue>
    </source>
</reference>
<dbReference type="PROSITE" id="PS50030">
    <property type="entry name" value="UBA"/>
    <property type="match status" value="1"/>
</dbReference>
<sequence>MAAMFSQYSTSGFYKAPVSKGLLGSVLLTSCALNTPILSQVRHFVVYDISDIVDKGEFWRLVTSKVCFLDTKDLVCGSLLIYYFRIFERRYGSRKFASFLLAASAVATLLEFASIYTLRHFEVPLSAFPSGPYSLVFSLFVNYLLDIPRVAQSYVLGIPVTGKTLTYLLGLQVLSTSKETAVCGLCSLVAGVVCRWNVLWVGSLLRVPGWLSSLCGATMGRLLCSSPPREEPFMGATLDIQRQQQAEMLERQLLLQHARGHASRTPPHLAAAAMGMSRQHMAQGYAERLVPSLDDPDAWNNALNSEIYESRNNVPNGHSTEEQVQTLVDMGFERQNVLRALRNSNNDVHLATTLLLNES</sequence>
<keyword evidence="2 5" id="KW-0812">Transmembrane</keyword>
<accession>A0A023GLD7</accession>
<evidence type="ECO:0000259" key="6">
    <source>
        <dbReference type="PROSITE" id="PS50030"/>
    </source>
</evidence>
<evidence type="ECO:0000256" key="2">
    <source>
        <dbReference type="ARBA" id="ARBA00022692"/>
    </source>
</evidence>
<dbReference type="GO" id="GO:0004252">
    <property type="term" value="F:serine-type endopeptidase activity"/>
    <property type="evidence" value="ECO:0007669"/>
    <property type="project" value="TreeGrafter"/>
</dbReference>
<dbReference type="InterPro" id="IPR009060">
    <property type="entry name" value="UBA-like_sf"/>
</dbReference>
<feature type="domain" description="UBA" evidence="6">
    <location>
        <begin position="318"/>
        <end position="358"/>
    </location>
</feature>
<keyword evidence="3 5" id="KW-1133">Transmembrane helix</keyword>
<dbReference type="CDD" id="cd14305">
    <property type="entry name" value="UBA_UBAC2"/>
    <property type="match status" value="1"/>
</dbReference>
<evidence type="ECO:0000256" key="1">
    <source>
        <dbReference type="ARBA" id="ARBA00004141"/>
    </source>
</evidence>
<feature type="transmembrane region" description="Helical" evidence="5">
    <location>
        <begin position="96"/>
        <end position="117"/>
    </location>
</feature>
<dbReference type="SMART" id="SM00165">
    <property type="entry name" value="UBA"/>
    <property type="match status" value="1"/>
</dbReference>
<evidence type="ECO:0000256" key="5">
    <source>
        <dbReference type="SAM" id="Phobius"/>
    </source>
</evidence>
<evidence type="ECO:0000256" key="3">
    <source>
        <dbReference type="ARBA" id="ARBA00022989"/>
    </source>
</evidence>
<evidence type="ECO:0000256" key="4">
    <source>
        <dbReference type="ARBA" id="ARBA00023136"/>
    </source>
</evidence>
<dbReference type="SUPFAM" id="SSF144091">
    <property type="entry name" value="Rhomboid-like"/>
    <property type="match status" value="1"/>
</dbReference>
<keyword evidence="4 5" id="KW-0472">Membrane</keyword>
<dbReference type="Pfam" id="PF00627">
    <property type="entry name" value="UBA"/>
    <property type="match status" value="1"/>
</dbReference>
<proteinExistence type="evidence at transcript level"/>
<name>A0A023GLD7_AMBTT</name>
<dbReference type="AlphaFoldDB" id="A0A023GLD7"/>
<protein>
    <recommendedName>
        <fullName evidence="6">UBA domain-containing protein</fullName>
    </recommendedName>
</protein>
<organism evidence="7">
    <name type="scientific">Amblyomma triste</name>
    <name type="common">Neotropical tick</name>
    <dbReference type="NCBI Taxonomy" id="251400"/>
    <lineage>
        <taxon>Eukaryota</taxon>
        <taxon>Metazoa</taxon>
        <taxon>Ecdysozoa</taxon>
        <taxon>Arthropoda</taxon>
        <taxon>Chelicerata</taxon>
        <taxon>Arachnida</taxon>
        <taxon>Acari</taxon>
        <taxon>Parasitiformes</taxon>
        <taxon>Ixodida</taxon>
        <taxon>Ixodoidea</taxon>
        <taxon>Ixodidae</taxon>
        <taxon>Amblyomminae</taxon>
        <taxon>Amblyomma</taxon>
    </lineage>
</organism>
<evidence type="ECO:0000313" key="7">
    <source>
        <dbReference type="EMBL" id="JAC33918.1"/>
    </source>
</evidence>
<dbReference type="Gene3D" id="1.20.1540.10">
    <property type="entry name" value="Rhomboid-like"/>
    <property type="match status" value="1"/>
</dbReference>
<dbReference type="InterPro" id="IPR015940">
    <property type="entry name" value="UBA"/>
</dbReference>
<dbReference type="PANTHER" id="PTHR43066:SF21">
    <property type="entry name" value="UBIQUITIN-ASSOCIATED DOMAIN-CONTAINING PROTEIN 2"/>
    <property type="match status" value="1"/>
</dbReference>
<comment type="subcellular location">
    <subcellularLocation>
        <location evidence="1">Membrane</location>
        <topology evidence="1">Multi-pass membrane protein</topology>
    </subcellularLocation>
</comment>
<dbReference type="FunFam" id="1.10.8.10:FF:000003">
    <property type="entry name" value="UV excision repair protein RAD23 homolog"/>
    <property type="match status" value="1"/>
</dbReference>
<dbReference type="SUPFAM" id="SSF46934">
    <property type="entry name" value="UBA-like"/>
    <property type="match status" value="1"/>
</dbReference>
<dbReference type="Gene3D" id="1.10.8.10">
    <property type="entry name" value="DNA helicase RuvA subunit, C-terminal domain"/>
    <property type="match status" value="1"/>
</dbReference>
<dbReference type="PANTHER" id="PTHR43066">
    <property type="entry name" value="RHOMBOID-RELATED PROTEIN"/>
    <property type="match status" value="1"/>
</dbReference>
<dbReference type="GO" id="GO:0016020">
    <property type="term" value="C:membrane"/>
    <property type="evidence" value="ECO:0007669"/>
    <property type="project" value="UniProtKB-SubCell"/>
</dbReference>